<proteinExistence type="predicted"/>
<sequence>MAEVLTSRASSCLVLISQLLLVSPISQVVDVVVVVVVFLVVVLVIFFVLVLFLLYLLFVVVLVLVVFVVFVLVVVVVVVVVGVYDIVPKKALIREALRTPAAGAPLTCCVQQLAIYMEFYLLQQLFDW</sequence>
<evidence type="ECO:0000256" key="1">
    <source>
        <dbReference type="SAM" id="Phobius"/>
    </source>
</evidence>
<feature type="transmembrane region" description="Helical" evidence="1">
    <location>
        <begin position="6"/>
        <end position="25"/>
    </location>
</feature>
<evidence type="ECO:0000313" key="2">
    <source>
        <dbReference type="EMBL" id="CAE8622981.1"/>
    </source>
</evidence>
<keyword evidence="1" id="KW-0472">Membrane</keyword>
<protein>
    <submittedName>
        <fullName evidence="2">Uncharacterized protein</fullName>
    </submittedName>
</protein>
<dbReference type="Proteomes" id="UP000654075">
    <property type="component" value="Unassembled WGS sequence"/>
</dbReference>
<evidence type="ECO:0000313" key="3">
    <source>
        <dbReference type="Proteomes" id="UP000654075"/>
    </source>
</evidence>
<dbReference type="EMBL" id="CAJNNV010028096">
    <property type="protein sequence ID" value="CAE8622981.1"/>
    <property type="molecule type" value="Genomic_DNA"/>
</dbReference>
<reference evidence="2" key="1">
    <citation type="submission" date="2021-02" db="EMBL/GenBank/DDBJ databases">
        <authorList>
            <person name="Dougan E. K."/>
            <person name="Rhodes N."/>
            <person name="Thang M."/>
            <person name="Chan C."/>
        </authorList>
    </citation>
    <scope>NUCLEOTIDE SEQUENCE</scope>
</reference>
<comment type="caution">
    <text evidence="2">The sequence shown here is derived from an EMBL/GenBank/DDBJ whole genome shotgun (WGS) entry which is preliminary data.</text>
</comment>
<feature type="transmembrane region" description="Helical" evidence="1">
    <location>
        <begin position="61"/>
        <end position="84"/>
    </location>
</feature>
<gene>
    <name evidence="2" type="ORF">PGLA1383_LOCUS40324</name>
</gene>
<feature type="transmembrane region" description="Helical" evidence="1">
    <location>
        <begin position="32"/>
        <end position="55"/>
    </location>
</feature>
<keyword evidence="3" id="KW-1185">Reference proteome</keyword>
<name>A0A813GJD2_POLGL</name>
<keyword evidence="1" id="KW-0812">Transmembrane</keyword>
<keyword evidence="1" id="KW-1133">Transmembrane helix</keyword>
<dbReference type="AlphaFoldDB" id="A0A813GJD2"/>
<organism evidence="2 3">
    <name type="scientific">Polarella glacialis</name>
    <name type="common">Dinoflagellate</name>
    <dbReference type="NCBI Taxonomy" id="89957"/>
    <lineage>
        <taxon>Eukaryota</taxon>
        <taxon>Sar</taxon>
        <taxon>Alveolata</taxon>
        <taxon>Dinophyceae</taxon>
        <taxon>Suessiales</taxon>
        <taxon>Suessiaceae</taxon>
        <taxon>Polarella</taxon>
    </lineage>
</organism>
<accession>A0A813GJD2</accession>